<dbReference type="EMBL" id="CP002546">
    <property type="protein sequence ID" value="ADY58775.1"/>
    <property type="molecule type" value="Genomic_DNA"/>
</dbReference>
<dbReference type="HOGENOM" id="CLU_1843631_0_0_0"/>
<accession>F0SLN4</accession>
<proteinExistence type="predicted"/>
<evidence type="ECO:0000313" key="1">
    <source>
        <dbReference type="EMBL" id="ADY58775.1"/>
    </source>
</evidence>
<sequence>MTSTRCERQGQVEIGIIENEGWEFAALGASVVGRNITGYTKGDRHGITLTTWCGKTMLECRCEIVERYWSGSLALMFRLPHGRFIVGYALGESGMLFRGELIEDGSDDDARRQAAYLAQFFGELDAEDEEAFQTEIAEA</sequence>
<organism evidence="1 2">
    <name type="scientific">Rubinisphaera brasiliensis (strain ATCC 49424 / DSM 5305 / JCM 21570 / IAM 15109 / NBRC 103401 / IFAM 1448)</name>
    <name type="common">Planctomyces brasiliensis</name>
    <dbReference type="NCBI Taxonomy" id="756272"/>
    <lineage>
        <taxon>Bacteria</taxon>
        <taxon>Pseudomonadati</taxon>
        <taxon>Planctomycetota</taxon>
        <taxon>Planctomycetia</taxon>
        <taxon>Planctomycetales</taxon>
        <taxon>Planctomycetaceae</taxon>
        <taxon>Rubinisphaera</taxon>
    </lineage>
</organism>
<dbReference type="OrthoDB" id="271818at2"/>
<reference evidence="2" key="1">
    <citation type="submission" date="2011-02" db="EMBL/GenBank/DDBJ databases">
        <title>The complete genome of Planctomyces brasiliensis DSM 5305.</title>
        <authorList>
            <person name="Lucas S."/>
            <person name="Copeland A."/>
            <person name="Lapidus A."/>
            <person name="Bruce D."/>
            <person name="Goodwin L."/>
            <person name="Pitluck S."/>
            <person name="Kyrpides N."/>
            <person name="Mavromatis K."/>
            <person name="Pagani I."/>
            <person name="Ivanova N."/>
            <person name="Ovchinnikova G."/>
            <person name="Lu M."/>
            <person name="Detter J.C."/>
            <person name="Han C."/>
            <person name="Land M."/>
            <person name="Hauser L."/>
            <person name="Markowitz V."/>
            <person name="Cheng J.-F."/>
            <person name="Hugenholtz P."/>
            <person name="Woyke T."/>
            <person name="Wu D."/>
            <person name="Tindall B."/>
            <person name="Pomrenke H.G."/>
            <person name="Brambilla E."/>
            <person name="Klenk H.-P."/>
            <person name="Eisen J.A."/>
        </authorList>
    </citation>
    <scope>NUCLEOTIDE SEQUENCE [LARGE SCALE GENOMIC DNA]</scope>
    <source>
        <strain evidence="2">ATCC 49424 / DSM 5305 / JCM 21570 / NBRC 103401 / IFAM 1448</strain>
    </source>
</reference>
<dbReference type="RefSeq" id="WP_013627508.1">
    <property type="nucleotide sequence ID" value="NC_015174.1"/>
</dbReference>
<dbReference type="KEGG" id="pbs:Plabr_1159"/>
<protein>
    <submittedName>
        <fullName evidence="1">Uncharacterized protein</fullName>
    </submittedName>
</protein>
<evidence type="ECO:0000313" key="2">
    <source>
        <dbReference type="Proteomes" id="UP000006860"/>
    </source>
</evidence>
<gene>
    <name evidence="1" type="ordered locus">Plabr_1159</name>
</gene>
<keyword evidence="2" id="KW-1185">Reference proteome</keyword>
<dbReference type="Proteomes" id="UP000006860">
    <property type="component" value="Chromosome"/>
</dbReference>
<dbReference type="AlphaFoldDB" id="F0SLN4"/>
<dbReference type="STRING" id="756272.Plabr_1159"/>
<name>F0SLN4_RUBBR</name>